<evidence type="ECO:0000256" key="4">
    <source>
        <dbReference type="ARBA" id="ARBA00023125"/>
    </source>
</evidence>
<dbReference type="AlphaFoldDB" id="A0A931CG12"/>
<dbReference type="SUPFAM" id="SSF88946">
    <property type="entry name" value="Sigma2 domain of RNA polymerase sigma factors"/>
    <property type="match status" value="1"/>
</dbReference>
<comment type="similarity">
    <text evidence="1">Belongs to the sigma-70 factor family. ECF subfamily.</text>
</comment>
<dbReference type="EMBL" id="JADQTO010000061">
    <property type="protein sequence ID" value="MBG0569240.1"/>
    <property type="molecule type" value="Genomic_DNA"/>
</dbReference>
<evidence type="ECO:0000313" key="9">
    <source>
        <dbReference type="Proteomes" id="UP000598146"/>
    </source>
</evidence>
<evidence type="ECO:0000313" key="8">
    <source>
        <dbReference type="EMBL" id="MBG0569240.1"/>
    </source>
</evidence>
<evidence type="ECO:0000256" key="2">
    <source>
        <dbReference type="ARBA" id="ARBA00023015"/>
    </source>
</evidence>
<gene>
    <name evidence="8" type="ORF">I4J89_48365</name>
</gene>
<sequence length="201" mass="22187">MPDGATSPPATALPAPAIQQAPASRGDGTTEALEAFYQATYRILLKQARYAGANVHEAEDAAAATMADVYEHWHRLDDPPAWARQAVVRFYLKAKTRNLDRVRARQVRHGVGTPHGCTDARLNDWEEWQYIKQMLLNGLTADQREVVALVLDGYGPTEIAGMIGATPQAVRQRLSNARRSLVKLWTRRDARLDVGSGENTA</sequence>
<evidence type="ECO:0000256" key="5">
    <source>
        <dbReference type="ARBA" id="ARBA00023163"/>
    </source>
</evidence>
<dbReference type="Gene3D" id="1.10.10.10">
    <property type="entry name" value="Winged helix-like DNA-binding domain superfamily/Winged helix DNA-binding domain"/>
    <property type="match status" value="1"/>
</dbReference>
<name>A0A931CG12_9ACTN</name>
<dbReference type="GO" id="GO:0003677">
    <property type="term" value="F:DNA binding"/>
    <property type="evidence" value="ECO:0007669"/>
    <property type="project" value="UniProtKB-KW"/>
</dbReference>
<dbReference type="InterPro" id="IPR039425">
    <property type="entry name" value="RNA_pol_sigma-70-like"/>
</dbReference>
<dbReference type="InterPro" id="IPR013325">
    <property type="entry name" value="RNA_pol_sigma_r2"/>
</dbReference>
<evidence type="ECO:0000259" key="7">
    <source>
        <dbReference type="Pfam" id="PF08281"/>
    </source>
</evidence>
<feature type="region of interest" description="Disordered" evidence="6">
    <location>
        <begin position="1"/>
        <end position="26"/>
    </location>
</feature>
<keyword evidence="3" id="KW-0731">Sigma factor</keyword>
<dbReference type="Proteomes" id="UP000598146">
    <property type="component" value="Unassembled WGS sequence"/>
</dbReference>
<keyword evidence="2" id="KW-0805">Transcription regulation</keyword>
<dbReference type="GO" id="GO:0006352">
    <property type="term" value="P:DNA-templated transcription initiation"/>
    <property type="evidence" value="ECO:0007669"/>
    <property type="project" value="InterPro"/>
</dbReference>
<dbReference type="Gene3D" id="1.10.1740.10">
    <property type="match status" value="1"/>
</dbReference>
<organism evidence="8 9">
    <name type="scientific">Actinoplanes aureus</name>
    <dbReference type="NCBI Taxonomy" id="2792083"/>
    <lineage>
        <taxon>Bacteria</taxon>
        <taxon>Bacillati</taxon>
        <taxon>Actinomycetota</taxon>
        <taxon>Actinomycetes</taxon>
        <taxon>Micromonosporales</taxon>
        <taxon>Micromonosporaceae</taxon>
        <taxon>Actinoplanes</taxon>
    </lineage>
</organism>
<feature type="domain" description="RNA polymerase sigma factor 70 region 4 type 2" evidence="7">
    <location>
        <begin position="134"/>
        <end position="181"/>
    </location>
</feature>
<accession>A0A931CG12</accession>
<evidence type="ECO:0000256" key="3">
    <source>
        <dbReference type="ARBA" id="ARBA00023082"/>
    </source>
</evidence>
<dbReference type="RefSeq" id="WP_196420984.1">
    <property type="nucleotide sequence ID" value="NZ_JADQTO010000061.1"/>
</dbReference>
<dbReference type="PANTHER" id="PTHR43133">
    <property type="entry name" value="RNA POLYMERASE ECF-TYPE SIGMA FACTO"/>
    <property type="match status" value="1"/>
</dbReference>
<proteinExistence type="inferred from homology"/>
<evidence type="ECO:0000256" key="6">
    <source>
        <dbReference type="SAM" id="MobiDB-lite"/>
    </source>
</evidence>
<dbReference type="GO" id="GO:0016987">
    <property type="term" value="F:sigma factor activity"/>
    <property type="evidence" value="ECO:0007669"/>
    <property type="project" value="UniProtKB-KW"/>
</dbReference>
<feature type="compositionally biased region" description="Low complexity" evidence="6">
    <location>
        <begin position="1"/>
        <end position="24"/>
    </location>
</feature>
<keyword evidence="9" id="KW-1185">Reference proteome</keyword>
<dbReference type="InterPro" id="IPR013324">
    <property type="entry name" value="RNA_pol_sigma_r3/r4-like"/>
</dbReference>
<comment type="caution">
    <text evidence="8">The sequence shown here is derived from an EMBL/GenBank/DDBJ whole genome shotgun (WGS) entry which is preliminary data.</text>
</comment>
<dbReference type="InterPro" id="IPR013249">
    <property type="entry name" value="RNA_pol_sigma70_r4_t2"/>
</dbReference>
<evidence type="ECO:0000256" key="1">
    <source>
        <dbReference type="ARBA" id="ARBA00010641"/>
    </source>
</evidence>
<protein>
    <submittedName>
        <fullName evidence="8">Sigma-70 family RNA polymerase sigma factor</fullName>
    </submittedName>
</protein>
<dbReference type="SUPFAM" id="SSF88659">
    <property type="entry name" value="Sigma3 and sigma4 domains of RNA polymerase sigma factors"/>
    <property type="match status" value="1"/>
</dbReference>
<dbReference type="InterPro" id="IPR036388">
    <property type="entry name" value="WH-like_DNA-bd_sf"/>
</dbReference>
<dbReference type="Pfam" id="PF08281">
    <property type="entry name" value="Sigma70_r4_2"/>
    <property type="match status" value="1"/>
</dbReference>
<reference evidence="8" key="1">
    <citation type="submission" date="2020-11" db="EMBL/GenBank/DDBJ databases">
        <title>Isolation and identification of active actinomycetes.</title>
        <authorList>
            <person name="Sun X."/>
        </authorList>
    </citation>
    <scope>NUCLEOTIDE SEQUENCE</scope>
    <source>
        <strain evidence="8">NEAU-A11</strain>
    </source>
</reference>
<dbReference type="PANTHER" id="PTHR43133:SF8">
    <property type="entry name" value="RNA POLYMERASE SIGMA FACTOR HI_1459-RELATED"/>
    <property type="match status" value="1"/>
</dbReference>
<keyword evidence="4" id="KW-0238">DNA-binding</keyword>
<keyword evidence="5" id="KW-0804">Transcription</keyword>